<proteinExistence type="predicted"/>
<evidence type="ECO:0000313" key="3">
    <source>
        <dbReference type="Proteomes" id="UP001392437"/>
    </source>
</evidence>
<reference evidence="2 3" key="1">
    <citation type="submission" date="2023-01" db="EMBL/GenBank/DDBJ databases">
        <title>Analysis of 21 Apiospora genomes using comparative genomics revels a genus with tremendous synthesis potential of carbohydrate active enzymes and secondary metabolites.</title>
        <authorList>
            <person name="Sorensen T."/>
        </authorList>
    </citation>
    <scope>NUCLEOTIDE SEQUENCE [LARGE SCALE GENOMIC DNA]</scope>
    <source>
        <strain evidence="2 3">CBS 117206</strain>
    </source>
</reference>
<protein>
    <recommendedName>
        <fullName evidence="4">Wax synthase domain-containing protein</fullName>
    </recommendedName>
</protein>
<evidence type="ECO:0000313" key="2">
    <source>
        <dbReference type="EMBL" id="KAK8105424.1"/>
    </source>
</evidence>
<feature type="transmembrane region" description="Helical" evidence="1">
    <location>
        <begin position="318"/>
        <end position="341"/>
    </location>
</feature>
<name>A0AAW0QIN0_9PEZI</name>
<dbReference type="Proteomes" id="UP001392437">
    <property type="component" value="Unassembled WGS sequence"/>
</dbReference>
<evidence type="ECO:0000256" key="1">
    <source>
        <dbReference type="SAM" id="Phobius"/>
    </source>
</evidence>
<gene>
    <name evidence="2" type="ORF">PG999_008783</name>
</gene>
<feature type="transmembrane region" description="Helical" evidence="1">
    <location>
        <begin position="376"/>
        <end position="396"/>
    </location>
</feature>
<sequence length="419" mass="47504">MECHSSNCSQPMVGWTQGPDGRGTADILWTCFLTIFACTYSIIHVNLPAEDESGWGVLVRKVRWSLWAVYAPELVTAHAATQWEGARKSRDEMRGLGVANWDLVHGFFALSGGFVLHPPDTASFPVNAKALFYLVSRGHVPAPKITAKEIWDRSKRDRFAKTVAVLQSLYLVTQTLGRAFKSLQVTCLELVTVAFLLCTAVTSYFWMMKALDVETPEHIYMKTSMARVLIEAGPAANEPFFFTPMDFVEQPGWFKWKRQHIFRDFGGIGQRPLRRIPNDFYDGPASWKLAIFLWVASIAHLGVHVFGWAFFFPTVTEWYMWQVASLSLLAIISGSGLFNVFSVKPGLDFRVNTLGIWYTTPEKNTFWRRWAVHGPAFLAAMVYYLAKTFILVEAFVSLRLMSTSAYQTVPWTDYLLRGS</sequence>
<feature type="transmembrane region" description="Helical" evidence="1">
    <location>
        <begin position="289"/>
        <end position="311"/>
    </location>
</feature>
<organism evidence="2 3">
    <name type="scientific">Apiospora kogelbergensis</name>
    <dbReference type="NCBI Taxonomy" id="1337665"/>
    <lineage>
        <taxon>Eukaryota</taxon>
        <taxon>Fungi</taxon>
        <taxon>Dikarya</taxon>
        <taxon>Ascomycota</taxon>
        <taxon>Pezizomycotina</taxon>
        <taxon>Sordariomycetes</taxon>
        <taxon>Xylariomycetidae</taxon>
        <taxon>Amphisphaeriales</taxon>
        <taxon>Apiosporaceae</taxon>
        <taxon>Apiospora</taxon>
    </lineage>
</organism>
<dbReference type="AlphaFoldDB" id="A0AAW0QIN0"/>
<evidence type="ECO:0008006" key="4">
    <source>
        <dbReference type="Google" id="ProtNLM"/>
    </source>
</evidence>
<dbReference type="PANTHER" id="PTHR35043:SF8">
    <property type="entry name" value="DUF4220 DOMAIN-CONTAINING PROTEIN"/>
    <property type="match status" value="1"/>
</dbReference>
<keyword evidence="1" id="KW-0812">Transmembrane</keyword>
<feature type="transmembrane region" description="Helical" evidence="1">
    <location>
        <begin position="187"/>
        <end position="207"/>
    </location>
</feature>
<keyword evidence="1" id="KW-1133">Transmembrane helix</keyword>
<accession>A0AAW0QIN0</accession>
<keyword evidence="3" id="KW-1185">Reference proteome</keyword>
<dbReference type="PANTHER" id="PTHR35043">
    <property type="entry name" value="TRANSCRIPTION FACTOR DOMAIN-CONTAINING PROTEIN"/>
    <property type="match status" value="1"/>
</dbReference>
<comment type="caution">
    <text evidence="2">The sequence shown here is derived from an EMBL/GenBank/DDBJ whole genome shotgun (WGS) entry which is preliminary data.</text>
</comment>
<dbReference type="EMBL" id="JAQQWP010000008">
    <property type="protein sequence ID" value="KAK8105424.1"/>
    <property type="molecule type" value="Genomic_DNA"/>
</dbReference>
<keyword evidence="1" id="KW-0472">Membrane</keyword>